<evidence type="ECO:0000313" key="6">
    <source>
        <dbReference type="EMBL" id="HIV73760.1"/>
    </source>
</evidence>
<feature type="binding site" evidence="4">
    <location>
        <position position="216"/>
    </location>
    <ligand>
        <name>allantoate</name>
        <dbReference type="ChEBI" id="CHEBI:17536"/>
    </ligand>
</feature>
<proteinExistence type="inferred from homology"/>
<feature type="binding site" evidence="3">
    <location>
        <position position="384"/>
    </location>
    <ligand>
        <name>Zn(2+)</name>
        <dbReference type="ChEBI" id="CHEBI:29105"/>
        <label>2</label>
    </ligand>
</feature>
<feature type="binding site" evidence="3">
    <location>
        <position position="91"/>
    </location>
    <ligand>
        <name>Zn(2+)</name>
        <dbReference type="ChEBI" id="CHEBI:29105"/>
        <label>1</label>
    </ligand>
</feature>
<evidence type="ECO:0000256" key="1">
    <source>
        <dbReference type="ARBA" id="ARBA00006153"/>
    </source>
</evidence>
<reference evidence="6" key="2">
    <citation type="submission" date="2021-04" db="EMBL/GenBank/DDBJ databases">
        <authorList>
            <person name="Gilroy R."/>
        </authorList>
    </citation>
    <scope>NUCLEOTIDE SEQUENCE</scope>
    <source>
        <strain evidence="6">CHK169-2315</strain>
    </source>
</reference>
<dbReference type="NCBIfam" id="TIGR01879">
    <property type="entry name" value="hydantase"/>
    <property type="match status" value="1"/>
</dbReference>
<organism evidence="6 7">
    <name type="scientific">Candidatus Pseudogracilibacillus intestinigallinarum</name>
    <dbReference type="NCBI Taxonomy" id="2838742"/>
    <lineage>
        <taxon>Bacteria</taxon>
        <taxon>Bacillati</taxon>
        <taxon>Bacillota</taxon>
        <taxon>Bacilli</taxon>
        <taxon>Bacillales</taxon>
        <taxon>Bacillaceae</taxon>
        <taxon>Pseudogracilibacillus</taxon>
    </lineage>
</organism>
<dbReference type="Pfam" id="PF07687">
    <property type="entry name" value="M20_dimer"/>
    <property type="match status" value="1"/>
</dbReference>
<dbReference type="Gene3D" id="3.40.630.10">
    <property type="entry name" value="Zn peptidases"/>
    <property type="match status" value="1"/>
</dbReference>
<dbReference type="Gene3D" id="3.30.70.360">
    <property type="match status" value="1"/>
</dbReference>
<dbReference type="GO" id="GO:0016813">
    <property type="term" value="F:hydrolase activity, acting on carbon-nitrogen (but not peptide) bonds, in linear amidines"/>
    <property type="evidence" value="ECO:0007669"/>
    <property type="project" value="InterPro"/>
</dbReference>
<dbReference type="InterPro" id="IPR002933">
    <property type="entry name" value="Peptidase_M20"/>
</dbReference>
<comment type="similarity">
    <text evidence="1">Belongs to the peptidase M20 family.</text>
</comment>
<sequence length="418" mass="46831">MPMVKIERFKEMFRQINEYGYTGEGMNRLAYSKEEAQALQYIKRLCEAEGLLYRQDEIGNVIIRREGTDPSLPAVAVGSHIDTVYNGGMYDGTVGVLAGLEVLFALNEEKVRTTHPLEVIIFACEESARFGLATVGSKAMVGTLDLEEVMRLHDKSDQTFTEVIAQKGFSLEYISMAERNEDELKAFLELHIEQGPVLEEIGKDIGLVTGIAAPTRYHVTIHGRQSHSGSTPMRSRQDALLAASEFALYLEQLALEEEDAKTVATVGACKVKSGAMNIVPGEVKLHVDIRSIYMESKERLIEKLHVFVKQLEKKRGVQVTFRKITNETPVLLNEKLLELAKSGCEKRNFTYEEMPSGAGHDAMNMALKYPTGVIFIPSKDGLSHHPDEYTSFKQIEKGIHLLKDILCELAIFPELYKL</sequence>
<dbReference type="EMBL" id="DXHX01000024">
    <property type="protein sequence ID" value="HIV73760.1"/>
    <property type="molecule type" value="Genomic_DNA"/>
</dbReference>
<dbReference type="InterPro" id="IPR036264">
    <property type="entry name" value="Bact_exopeptidase_dim_dom"/>
</dbReference>
<dbReference type="PIRSF" id="PIRSF001235">
    <property type="entry name" value="Amidase_carbamoylase"/>
    <property type="match status" value="1"/>
</dbReference>
<evidence type="ECO:0000256" key="4">
    <source>
        <dbReference type="PIRSR" id="PIRSR001235-2"/>
    </source>
</evidence>
<feature type="binding site" evidence="4">
    <location>
        <position position="290"/>
    </location>
    <ligand>
        <name>allantoate</name>
        <dbReference type="ChEBI" id="CHEBI:17536"/>
    </ligand>
</feature>
<feature type="binding site" evidence="3">
    <location>
        <position position="80"/>
    </location>
    <ligand>
        <name>Zn(2+)</name>
        <dbReference type="ChEBI" id="CHEBI:29105"/>
        <label>1</label>
    </ligand>
</feature>
<dbReference type="InterPro" id="IPR001261">
    <property type="entry name" value="ArgE/DapE_CS"/>
</dbReference>
<evidence type="ECO:0000256" key="3">
    <source>
        <dbReference type="PIRSR" id="PIRSR001235-1"/>
    </source>
</evidence>
<evidence type="ECO:0000313" key="7">
    <source>
        <dbReference type="Proteomes" id="UP000823937"/>
    </source>
</evidence>
<feature type="binding site" evidence="3">
    <location>
        <position position="126"/>
    </location>
    <ligand>
        <name>Zn(2+)</name>
        <dbReference type="ChEBI" id="CHEBI:29105"/>
        <label>2</label>
    </ligand>
</feature>
<dbReference type="PANTHER" id="PTHR32494">
    <property type="entry name" value="ALLANTOATE DEIMINASE-RELATED"/>
    <property type="match status" value="1"/>
</dbReference>
<dbReference type="GO" id="GO:0046872">
    <property type="term" value="F:metal ion binding"/>
    <property type="evidence" value="ECO:0007669"/>
    <property type="project" value="UniProtKB-KW"/>
</dbReference>
<accession>A0A9D1PL47</accession>
<feature type="binding site" evidence="3">
    <location>
        <position position="91"/>
    </location>
    <ligand>
        <name>Zn(2+)</name>
        <dbReference type="ChEBI" id="CHEBI:29105"/>
        <label>2</label>
    </ligand>
</feature>
<dbReference type="NCBIfam" id="NF006771">
    <property type="entry name" value="PRK09290.1-5"/>
    <property type="match status" value="1"/>
</dbReference>
<keyword evidence="3" id="KW-0862">Zinc</keyword>
<keyword evidence="3" id="KW-0479">Metal-binding</keyword>
<protein>
    <submittedName>
        <fullName evidence="6">M20 family metallo-hydrolase</fullName>
    </submittedName>
</protein>
<feature type="binding site" evidence="4">
    <location>
        <position position="277"/>
    </location>
    <ligand>
        <name>allantoate</name>
        <dbReference type="ChEBI" id="CHEBI:17536"/>
    </ligand>
</feature>
<evidence type="ECO:0000259" key="5">
    <source>
        <dbReference type="Pfam" id="PF07687"/>
    </source>
</evidence>
<dbReference type="AlphaFoldDB" id="A0A9D1PL47"/>
<keyword evidence="2" id="KW-0378">Hydrolase</keyword>
<dbReference type="SUPFAM" id="SSF53187">
    <property type="entry name" value="Zn-dependent exopeptidases"/>
    <property type="match status" value="1"/>
</dbReference>
<dbReference type="InterPro" id="IPR010158">
    <property type="entry name" value="Amidase_Cbmase"/>
</dbReference>
<name>A0A9D1PL47_9BACI</name>
<gene>
    <name evidence="6" type="ORF">H9895_01615</name>
</gene>
<comment type="caution">
    <text evidence="6">The sequence shown here is derived from an EMBL/GenBank/DDBJ whole genome shotgun (WGS) entry which is preliminary data.</text>
</comment>
<dbReference type="CDD" id="cd03884">
    <property type="entry name" value="M20_bAS"/>
    <property type="match status" value="1"/>
</dbReference>
<dbReference type="PANTHER" id="PTHR32494:SF5">
    <property type="entry name" value="ALLANTOATE AMIDOHYDROLASE"/>
    <property type="match status" value="1"/>
</dbReference>
<evidence type="ECO:0000256" key="2">
    <source>
        <dbReference type="ARBA" id="ARBA00022801"/>
    </source>
</evidence>
<dbReference type="InterPro" id="IPR011650">
    <property type="entry name" value="Peptidase_M20_dimer"/>
</dbReference>
<feature type="domain" description="Peptidase M20 dimerisation" evidence="5">
    <location>
        <begin position="216"/>
        <end position="313"/>
    </location>
</feature>
<dbReference type="PROSITE" id="PS00758">
    <property type="entry name" value="ARGE_DAPE_CPG2_1"/>
    <property type="match status" value="1"/>
</dbReference>
<comment type="cofactor">
    <cofactor evidence="3">
        <name>Zn(2+)</name>
        <dbReference type="ChEBI" id="CHEBI:29105"/>
    </cofactor>
    <text evidence="3">Binds 2 Zn(2+) ions per subunit.</text>
</comment>
<dbReference type="Pfam" id="PF01546">
    <property type="entry name" value="Peptidase_M20"/>
    <property type="match status" value="1"/>
</dbReference>
<reference evidence="6" key="1">
    <citation type="journal article" date="2021" name="PeerJ">
        <title>Extensive microbial diversity within the chicken gut microbiome revealed by metagenomics and culture.</title>
        <authorList>
            <person name="Gilroy R."/>
            <person name="Ravi A."/>
            <person name="Getino M."/>
            <person name="Pursley I."/>
            <person name="Horton D.L."/>
            <person name="Alikhan N.F."/>
            <person name="Baker D."/>
            <person name="Gharbi K."/>
            <person name="Hall N."/>
            <person name="Watson M."/>
            <person name="Adriaenssens E.M."/>
            <person name="Foster-Nyarko E."/>
            <person name="Jarju S."/>
            <person name="Secka A."/>
            <person name="Antonio M."/>
            <person name="Oren A."/>
            <person name="Chaudhuri R.R."/>
            <person name="La Ragione R."/>
            <person name="Hildebrand F."/>
            <person name="Pallen M.J."/>
        </authorList>
    </citation>
    <scope>NUCLEOTIDE SEQUENCE</scope>
    <source>
        <strain evidence="6">CHK169-2315</strain>
    </source>
</reference>
<dbReference type="Proteomes" id="UP000823937">
    <property type="component" value="Unassembled WGS sequence"/>
</dbReference>
<dbReference type="SUPFAM" id="SSF55031">
    <property type="entry name" value="Bacterial exopeptidase dimerisation domain"/>
    <property type="match status" value="1"/>
</dbReference>
<feature type="binding site" evidence="3">
    <location>
        <position position="191"/>
    </location>
    <ligand>
        <name>Zn(2+)</name>
        <dbReference type="ChEBI" id="CHEBI:29105"/>
        <label>1</label>
    </ligand>
</feature>